<sequence length="454" mass="50055">MIASTAGATWSGDPPYRMFLCIPTCYFQRQERRDCDCLFGHSSLRAHTAMKVFNLTLALCLAALVSADGTPAASSDFALLLETGERRFAVIPSSTQPDSNGKRESITDNLYNNASRLLAFFESLVSPAVEHDEDNRTATGFLQLVADDRATGMDDEAVLDHLMQKIDDVLLEETDTEESTGDNEVDLLKKVLVKNGKKTLLFRALDTFWMFVRTYKVAPGLTTTTTRRTPYSTTRRRTTRRSTTSTTRATTAQTTTRRTATSTIRVTTTQTTTTQTTTSGPTTTATTTSARTVTSTRTATSTSTTSMSITTVSTMRSSSTAAAIPGGTAEVAVFLDVAARSLLNDICRSQQPQCIKDMEYSFHQAILEETQDRTFSREQVIVGLLTPRRRGVVVLVYILEDDDLRFSSVLQKVLEDVPRCRTPGPPMAICRTSIGMKFSQRRITPTVTSIRMIP</sequence>
<feature type="compositionally biased region" description="Low complexity" evidence="1">
    <location>
        <begin position="241"/>
        <end position="307"/>
    </location>
</feature>
<dbReference type="OrthoDB" id="10525664at2759"/>
<dbReference type="AlphaFoldDB" id="A0A086JN40"/>
<evidence type="ECO:0000313" key="3">
    <source>
        <dbReference type="Proteomes" id="UP000028828"/>
    </source>
</evidence>
<comment type="caution">
    <text evidence="2">The sequence shown here is derived from an EMBL/GenBank/DDBJ whole genome shotgun (WGS) entry which is preliminary data.</text>
</comment>
<evidence type="ECO:0000313" key="2">
    <source>
        <dbReference type="EMBL" id="KFG33558.1"/>
    </source>
</evidence>
<name>A0A086JN40_TOXGO</name>
<feature type="region of interest" description="Disordered" evidence="1">
    <location>
        <begin position="226"/>
        <end position="307"/>
    </location>
</feature>
<gene>
    <name evidence="2" type="ORF">TGP89_209930</name>
</gene>
<dbReference type="VEuPathDB" id="ToxoDB:TGP89_209930"/>
<reference evidence="2 3" key="1">
    <citation type="submission" date="2014-03" db="EMBL/GenBank/DDBJ databases">
        <authorList>
            <person name="Sibley D."/>
            <person name="Venepally P."/>
            <person name="Karamycheva S."/>
            <person name="Hadjithomas M."/>
            <person name="Khan A."/>
            <person name="Brunk B."/>
            <person name="Roos D."/>
            <person name="Caler E."/>
            <person name="Lorenzi H."/>
        </authorList>
    </citation>
    <scope>NUCLEOTIDE SEQUENCE [LARGE SCALE GENOMIC DNA]</scope>
    <source>
        <strain evidence="3">p89</strain>
    </source>
</reference>
<protein>
    <submittedName>
        <fullName evidence="2">Uncharacterized protein</fullName>
    </submittedName>
</protein>
<proteinExistence type="predicted"/>
<accession>A0A086JN40</accession>
<dbReference type="Proteomes" id="UP000028828">
    <property type="component" value="Unassembled WGS sequence"/>
</dbReference>
<organism evidence="2 3">
    <name type="scientific">Toxoplasma gondii p89</name>
    <dbReference type="NCBI Taxonomy" id="943119"/>
    <lineage>
        <taxon>Eukaryota</taxon>
        <taxon>Sar</taxon>
        <taxon>Alveolata</taxon>
        <taxon>Apicomplexa</taxon>
        <taxon>Conoidasida</taxon>
        <taxon>Coccidia</taxon>
        <taxon>Eucoccidiorida</taxon>
        <taxon>Eimeriorina</taxon>
        <taxon>Sarcocystidae</taxon>
        <taxon>Toxoplasma</taxon>
    </lineage>
</organism>
<evidence type="ECO:0000256" key="1">
    <source>
        <dbReference type="SAM" id="MobiDB-lite"/>
    </source>
</evidence>
<dbReference type="EMBL" id="AEYI02001752">
    <property type="protein sequence ID" value="KFG33558.1"/>
    <property type="molecule type" value="Genomic_DNA"/>
</dbReference>